<evidence type="ECO:0000256" key="1">
    <source>
        <dbReference type="SAM" id="MobiDB-lite"/>
    </source>
</evidence>
<organism evidence="2 3">
    <name type="scientific">Ancylostoma caninum</name>
    <name type="common">Dog hookworm</name>
    <dbReference type="NCBI Taxonomy" id="29170"/>
    <lineage>
        <taxon>Eukaryota</taxon>
        <taxon>Metazoa</taxon>
        <taxon>Ecdysozoa</taxon>
        <taxon>Nematoda</taxon>
        <taxon>Chromadorea</taxon>
        <taxon>Rhabditida</taxon>
        <taxon>Rhabditina</taxon>
        <taxon>Rhabditomorpha</taxon>
        <taxon>Strongyloidea</taxon>
        <taxon>Ancylostomatidae</taxon>
        <taxon>Ancylostomatinae</taxon>
        <taxon>Ancylostoma</taxon>
    </lineage>
</organism>
<feature type="compositionally biased region" description="Polar residues" evidence="1">
    <location>
        <begin position="235"/>
        <end position="258"/>
    </location>
</feature>
<evidence type="ECO:0000313" key="3">
    <source>
        <dbReference type="Proteomes" id="UP000252519"/>
    </source>
</evidence>
<reference evidence="2 3" key="1">
    <citation type="submission" date="2014-10" db="EMBL/GenBank/DDBJ databases">
        <title>Draft genome of the hookworm Ancylostoma caninum.</title>
        <authorList>
            <person name="Mitreva M."/>
        </authorList>
    </citation>
    <scope>NUCLEOTIDE SEQUENCE [LARGE SCALE GENOMIC DNA]</scope>
    <source>
        <strain evidence="2 3">Baltimore</strain>
    </source>
</reference>
<keyword evidence="3" id="KW-1185">Reference proteome</keyword>
<sequence length="349" mass="38739">MKKAVIWCLLALVVIGIIAAVAVVVILKFTGNKENADTNQKTMYYAMYLGDGAPMSRLPFMLPRYRSKCSLQMNVDNTRDSITAMKDLNQKYSLILFTDSVEITPPMHTDEALTKLSKIEPKSPGSSFQQESIMKEFIKHRRERDLLVYYVPCEYDYRENDEDLEEFVEEMKEAGLSRKTLIISNTQPAKNISRLYGVEEDHALGYDNEDIANRIAEFGGRLEVSTASKPEIVTTEGTAEPSQETTPTYSTPVTKSVGTTAPIRTTTSTATKAQTSTSSGEATTTSTRKPDAQSTTTRSVTTETLSSGTHEPSTPTPRYTTHKASTPSDKPRPSTTGELGVKLWYLIRN</sequence>
<feature type="region of interest" description="Disordered" evidence="1">
    <location>
        <begin position="227"/>
        <end position="337"/>
    </location>
</feature>
<feature type="compositionally biased region" description="Low complexity" evidence="1">
    <location>
        <begin position="259"/>
        <end position="287"/>
    </location>
</feature>
<dbReference type="Proteomes" id="UP000252519">
    <property type="component" value="Unassembled WGS sequence"/>
</dbReference>
<accession>A0A368FQF2</accession>
<dbReference type="OrthoDB" id="5875132at2759"/>
<name>A0A368FQF2_ANCCA</name>
<feature type="compositionally biased region" description="Low complexity" evidence="1">
    <location>
        <begin position="294"/>
        <end position="307"/>
    </location>
</feature>
<protein>
    <submittedName>
        <fullName evidence="2">Uncharacterized protein</fullName>
    </submittedName>
</protein>
<dbReference type="AlphaFoldDB" id="A0A368FQF2"/>
<feature type="compositionally biased region" description="Polar residues" evidence="1">
    <location>
        <begin position="308"/>
        <end position="337"/>
    </location>
</feature>
<comment type="caution">
    <text evidence="2">The sequence shown here is derived from an EMBL/GenBank/DDBJ whole genome shotgun (WGS) entry which is preliminary data.</text>
</comment>
<dbReference type="STRING" id="29170.A0A368FQF2"/>
<evidence type="ECO:0000313" key="2">
    <source>
        <dbReference type="EMBL" id="RCN33728.1"/>
    </source>
</evidence>
<proteinExistence type="predicted"/>
<dbReference type="EMBL" id="JOJR01000876">
    <property type="protein sequence ID" value="RCN33728.1"/>
    <property type="molecule type" value="Genomic_DNA"/>
</dbReference>
<gene>
    <name evidence="2" type="ORF">ANCCAN_20431</name>
</gene>